<dbReference type="SUPFAM" id="SSF50978">
    <property type="entry name" value="WD40 repeat-like"/>
    <property type="match status" value="1"/>
</dbReference>
<evidence type="ECO:0000256" key="4">
    <source>
        <dbReference type="ARBA" id="ARBA00022853"/>
    </source>
</evidence>
<dbReference type="EMBL" id="MU005777">
    <property type="protein sequence ID" value="KAF2705877.1"/>
    <property type="molecule type" value="Genomic_DNA"/>
</dbReference>
<evidence type="ECO:0000256" key="2">
    <source>
        <dbReference type="ARBA" id="ARBA00022574"/>
    </source>
</evidence>
<dbReference type="Proteomes" id="UP000799428">
    <property type="component" value="Unassembled WGS sequence"/>
</dbReference>
<name>A0A6G1K0F4_9PLEO</name>
<evidence type="ECO:0000256" key="6">
    <source>
        <dbReference type="PROSITE-ProRule" id="PRU00221"/>
    </source>
</evidence>
<dbReference type="GO" id="GO:0006325">
    <property type="term" value="P:chromatin organization"/>
    <property type="evidence" value="ECO:0007669"/>
    <property type="project" value="UniProtKB-KW"/>
</dbReference>
<dbReference type="PANTHER" id="PTHR22850">
    <property type="entry name" value="WD40 REPEAT FAMILY"/>
    <property type="match status" value="1"/>
</dbReference>
<keyword evidence="4" id="KW-0156">Chromatin regulator</keyword>
<dbReference type="InterPro" id="IPR036322">
    <property type="entry name" value="WD40_repeat_dom_sf"/>
</dbReference>
<dbReference type="PROSITE" id="PS50082">
    <property type="entry name" value="WD_REPEATS_2"/>
    <property type="match status" value="3"/>
</dbReference>
<evidence type="ECO:0000256" key="3">
    <source>
        <dbReference type="ARBA" id="ARBA00022737"/>
    </source>
</evidence>
<feature type="region of interest" description="Disordered" evidence="7">
    <location>
        <begin position="1"/>
        <end position="21"/>
    </location>
</feature>
<feature type="domain" description="Histone-binding protein RBBP4-like N-terminal" evidence="8">
    <location>
        <begin position="32"/>
        <end position="102"/>
    </location>
</feature>
<protein>
    <submittedName>
        <fullName evidence="9">WD40 repeat-like protein</fullName>
    </submittedName>
</protein>
<dbReference type="PROSITE" id="PS00678">
    <property type="entry name" value="WD_REPEATS_1"/>
    <property type="match status" value="2"/>
</dbReference>
<accession>A0A6G1K0F4</accession>
<dbReference type="OrthoDB" id="427795at2759"/>
<sequence length="440" mass="49765">MSDEHMSDAPQHENRDIDPDNQEALEQKGINEEYKLWKKNSVFLYDMLYGRALEWPALTAQWLPDKKPVEGTGCSTHRLLLGTHTSGQAQNYINFASIEIPDFRVPDLSELNEERGEVGGHGHAKKPFEFKITQKINHPGEVNKARYQPQNCEIIASLCVDGRVLIFDRTKHPLNPKEDGVIRYEAELAGHTKEGFGLNWSPLLEGHLVTGNEDETVKTWDVRSGFTKGNKSIQPTATYTIHSATVNDVQYHPSYSFLIGTVSDDRTWQAIDTRQEQHKKALWSKEAAHADAVNCLAWHPEFDVTLATGSADKTIGLWDIRNFDKKLHSLEDHADMVVGLQWHPQDAAILASSGYDRRIAYWDVTRIGEEQAPDDAEDGPPELLWQHGGFTDRIADFDWNKNDPWVMCATAEDNQLQIFRAARKLVEPLPKGVNHGEVSD</sequence>
<dbReference type="InterPro" id="IPR020472">
    <property type="entry name" value="WD40_PAC1"/>
</dbReference>
<dbReference type="InterPro" id="IPR001680">
    <property type="entry name" value="WD40_rpt"/>
</dbReference>
<dbReference type="InterPro" id="IPR015943">
    <property type="entry name" value="WD40/YVTN_repeat-like_dom_sf"/>
</dbReference>
<dbReference type="PROSITE" id="PS50294">
    <property type="entry name" value="WD_REPEATS_REGION"/>
    <property type="match status" value="3"/>
</dbReference>
<feature type="repeat" description="WD" evidence="6">
    <location>
        <begin position="330"/>
        <end position="364"/>
    </location>
</feature>
<dbReference type="InterPro" id="IPR019775">
    <property type="entry name" value="WD40_repeat_CS"/>
</dbReference>
<dbReference type="Pfam" id="PF12265">
    <property type="entry name" value="CAF1C_H4-bd"/>
    <property type="match status" value="1"/>
</dbReference>
<keyword evidence="3" id="KW-0677">Repeat</keyword>
<feature type="compositionally biased region" description="Basic and acidic residues" evidence="7">
    <location>
        <begin position="1"/>
        <end position="18"/>
    </location>
</feature>
<dbReference type="Gene3D" id="2.130.10.10">
    <property type="entry name" value="YVTN repeat-like/Quinoprotein amine dehydrogenase"/>
    <property type="match status" value="1"/>
</dbReference>
<evidence type="ECO:0000313" key="9">
    <source>
        <dbReference type="EMBL" id="KAF2705877.1"/>
    </source>
</evidence>
<dbReference type="GO" id="GO:0005634">
    <property type="term" value="C:nucleus"/>
    <property type="evidence" value="ECO:0007669"/>
    <property type="project" value="UniProtKB-SubCell"/>
</dbReference>
<comment type="subcellular location">
    <subcellularLocation>
        <location evidence="1">Nucleus</location>
    </subcellularLocation>
</comment>
<evidence type="ECO:0000259" key="8">
    <source>
        <dbReference type="Pfam" id="PF12265"/>
    </source>
</evidence>
<dbReference type="AlphaFoldDB" id="A0A6G1K0F4"/>
<reference evidence="9" key="1">
    <citation type="journal article" date="2020" name="Stud. Mycol.">
        <title>101 Dothideomycetes genomes: a test case for predicting lifestyles and emergence of pathogens.</title>
        <authorList>
            <person name="Haridas S."/>
            <person name="Albert R."/>
            <person name="Binder M."/>
            <person name="Bloem J."/>
            <person name="Labutti K."/>
            <person name="Salamov A."/>
            <person name="Andreopoulos B."/>
            <person name="Baker S."/>
            <person name="Barry K."/>
            <person name="Bills G."/>
            <person name="Bluhm B."/>
            <person name="Cannon C."/>
            <person name="Castanera R."/>
            <person name="Culley D."/>
            <person name="Daum C."/>
            <person name="Ezra D."/>
            <person name="Gonzalez J."/>
            <person name="Henrissat B."/>
            <person name="Kuo A."/>
            <person name="Liang C."/>
            <person name="Lipzen A."/>
            <person name="Lutzoni F."/>
            <person name="Magnuson J."/>
            <person name="Mondo S."/>
            <person name="Nolan M."/>
            <person name="Ohm R."/>
            <person name="Pangilinan J."/>
            <person name="Park H.-J."/>
            <person name="Ramirez L."/>
            <person name="Alfaro M."/>
            <person name="Sun H."/>
            <person name="Tritt A."/>
            <person name="Yoshinaga Y."/>
            <person name="Zwiers L.-H."/>
            <person name="Turgeon B."/>
            <person name="Goodwin S."/>
            <person name="Spatafora J."/>
            <person name="Crous P."/>
            <person name="Grigoriev I."/>
        </authorList>
    </citation>
    <scope>NUCLEOTIDE SEQUENCE</scope>
    <source>
        <strain evidence="9">CBS 279.74</strain>
    </source>
</reference>
<feature type="repeat" description="WD" evidence="6">
    <location>
        <begin position="188"/>
        <end position="225"/>
    </location>
</feature>
<proteinExistence type="predicted"/>
<gene>
    <name evidence="9" type="ORF">K504DRAFT_471324</name>
</gene>
<evidence type="ECO:0000256" key="5">
    <source>
        <dbReference type="ARBA" id="ARBA00023242"/>
    </source>
</evidence>
<keyword evidence="5" id="KW-0539">Nucleus</keyword>
<organism evidence="9 10">
    <name type="scientific">Pleomassaria siparia CBS 279.74</name>
    <dbReference type="NCBI Taxonomy" id="1314801"/>
    <lineage>
        <taxon>Eukaryota</taxon>
        <taxon>Fungi</taxon>
        <taxon>Dikarya</taxon>
        <taxon>Ascomycota</taxon>
        <taxon>Pezizomycotina</taxon>
        <taxon>Dothideomycetes</taxon>
        <taxon>Pleosporomycetidae</taxon>
        <taxon>Pleosporales</taxon>
        <taxon>Pleomassariaceae</taxon>
        <taxon>Pleomassaria</taxon>
    </lineage>
</organism>
<dbReference type="InterPro" id="IPR022052">
    <property type="entry name" value="Histone-bd_RBBP4-like_N"/>
</dbReference>
<dbReference type="InterPro" id="IPR050459">
    <property type="entry name" value="WD_repeat_RBAP46/RBAP48/MSI1"/>
</dbReference>
<evidence type="ECO:0000313" key="10">
    <source>
        <dbReference type="Proteomes" id="UP000799428"/>
    </source>
</evidence>
<dbReference type="SMART" id="SM00320">
    <property type="entry name" value="WD40"/>
    <property type="match status" value="6"/>
</dbReference>
<evidence type="ECO:0000256" key="1">
    <source>
        <dbReference type="ARBA" id="ARBA00004123"/>
    </source>
</evidence>
<keyword evidence="2 6" id="KW-0853">WD repeat</keyword>
<keyword evidence="10" id="KW-1185">Reference proteome</keyword>
<evidence type="ECO:0000256" key="7">
    <source>
        <dbReference type="SAM" id="MobiDB-lite"/>
    </source>
</evidence>
<dbReference type="Pfam" id="PF00400">
    <property type="entry name" value="WD40"/>
    <property type="match status" value="3"/>
</dbReference>
<dbReference type="PRINTS" id="PR00320">
    <property type="entry name" value="GPROTEINBRPT"/>
</dbReference>
<feature type="repeat" description="WD" evidence="6">
    <location>
        <begin position="286"/>
        <end position="322"/>
    </location>
</feature>